<gene>
    <name evidence="1" type="ORF">SINC0208_LOCUS10538</name>
</gene>
<evidence type="ECO:0000313" key="1">
    <source>
        <dbReference type="EMBL" id="CAE0329906.1"/>
    </source>
</evidence>
<dbReference type="EMBL" id="HBIH01026155">
    <property type="protein sequence ID" value="CAE0329906.1"/>
    <property type="molecule type" value="Transcribed_RNA"/>
</dbReference>
<proteinExistence type="predicted"/>
<sequence length="247" mass="28586">MSFLIVDLLERLPGLNDPLLLNLLPLGLELLLELLGLSLKSLLVGLLLVFDFLLHLLKFDLEVEDLFAMFHLLFLSDFISKVDELLLLLLDPLLFFLEQLLLRNGLGFDQLLLLLQLLDLLLLRIELSLELLLVLFLQLLLLRFELLLLLLDNLLLLLLFEQLGLFEGLFEAFLRHLLVLFQIVLFVRNALQVGDVTRDPFSQESLFNQLVNVSVVLVMDLRQVRRQPLLHLVLERVLKQEELVLSE</sequence>
<organism evidence="1">
    <name type="scientific">Strombidium inclinatum</name>
    <dbReference type="NCBI Taxonomy" id="197538"/>
    <lineage>
        <taxon>Eukaryota</taxon>
        <taxon>Sar</taxon>
        <taxon>Alveolata</taxon>
        <taxon>Ciliophora</taxon>
        <taxon>Intramacronucleata</taxon>
        <taxon>Spirotrichea</taxon>
        <taxon>Oligotrichia</taxon>
        <taxon>Strombidiidae</taxon>
        <taxon>Strombidium</taxon>
    </lineage>
</organism>
<protein>
    <submittedName>
        <fullName evidence="1">Uncharacterized protein</fullName>
    </submittedName>
</protein>
<accession>A0A7S3N003</accession>
<dbReference type="AlphaFoldDB" id="A0A7S3N003"/>
<reference evidence="1" key="1">
    <citation type="submission" date="2021-01" db="EMBL/GenBank/DDBJ databases">
        <authorList>
            <person name="Corre E."/>
            <person name="Pelletier E."/>
            <person name="Niang G."/>
            <person name="Scheremetjew M."/>
            <person name="Finn R."/>
            <person name="Kale V."/>
            <person name="Holt S."/>
            <person name="Cochrane G."/>
            <person name="Meng A."/>
            <person name="Brown T."/>
            <person name="Cohen L."/>
        </authorList>
    </citation>
    <scope>NUCLEOTIDE SEQUENCE</scope>
    <source>
        <strain evidence="1">S3</strain>
    </source>
</reference>
<name>A0A7S3N003_9SPIT</name>